<comment type="caution">
    <text evidence="8">The sequence shown here is derived from an EMBL/GenBank/DDBJ whole genome shotgun (WGS) entry which is preliminary data.</text>
</comment>
<feature type="compositionally biased region" description="Polar residues" evidence="6">
    <location>
        <begin position="199"/>
        <end position="221"/>
    </location>
</feature>
<dbReference type="InterPro" id="IPR011096">
    <property type="entry name" value="FTP_domain"/>
</dbReference>
<keyword evidence="5" id="KW-0482">Metalloprotease</keyword>
<dbReference type="AlphaFoldDB" id="A0A1J4U4Z6"/>
<keyword evidence="2" id="KW-0479">Metal-binding</keyword>
<feature type="region of interest" description="Disordered" evidence="6">
    <location>
        <begin position="199"/>
        <end position="222"/>
    </location>
</feature>
<dbReference type="Pfam" id="PF07504">
    <property type="entry name" value="FTP"/>
    <property type="match status" value="1"/>
</dbReference>
<keyword evidence="3" id="KW-0378">Hydrolase</keyword>
<evidence type="ECO:0000256" key="5">
    <source>
        <dbReference type="ARBA" id="ARBA00023049"/>
    </source>
</evidence>
<dbReference type="EMBL" id="MNVB01000020">
    <property type="protein sequence ID" value="OIO17869.1"/>
    <property type="molecule type" value="Genomic_DNA"/>
</dbReference>
<evidence type="ECO:0000313" key="9">
    <source>
        <dbReference type="Proteomes" id="UP000182465"/>
    </source>
</evidence>
<protein>
    <recommendedName>
        <fullName evidence="7">FTP domain-containing protein</fullName>
    </recommendedName>
</protein>
<dbReference type="Proteomes" id="UP000182465">
    <property type="component" value="Unassembled WGS sequence"/>
</dbReference>
<gene>
    <name evidence="8" type="ORF">AUJ29_00790</name>
</gene>
<name>A0A1J4U4Z6_9BACT</name>
<dbReference type="GO" id="GO:0008237">
    <property type="term" value="F:metallopeptidase activity"/>
    <property type="evidence" value="ECO:0007669"/>
    <property type="project" value="UniProtKB-KW"/>
</dbReference>
<evidence type="ECO:0000256" key="1">
    <source>
        <dbReference type="ARBA" id="ARBA00022670"/>
    </source>
</evidence>
<dbReference type="GO" id="GO:0006508">
    <property type="term" value="P:proteolysis"/>
    <property type="evidence" value="ECO:0007669"/>
    <property type="project" value="UniProtKB-KW"/>
</dbReference>
<keyword evidence="1" id="KW-0645">Protease</keyword>
<evidence type="ECO:0000313" key="8">
    <source>
        <dbReference type="EMBL" id="OIO17869.1"/>
    </source>
</evidence>
<accession>A0A1J4U4Z6</accession>
<reference evidence="8 9" key="1">
    <citation type="journal article" date="2016" name="Environ. Microbiol.">
        <title>Genomic resolution of a cold subsurface aquifer community provides metabolic insights for novel microbes adapted to high CO concentrations.</title>
        <authorList>
            <person name="Probst A.J."/>
            <person name="Castelle C.J."/>
            <person name="Singh A."/>
            <person name="Brown C.T."/>
            <person name="Anantharaman K."/>
            <person name="Sharon I."/>
            <person name="Hug L.A."/>
            <person name="Burstein D."/>
            <person name="Emerson J.B."/>
            <person name="Thomas B.C."/>
            <person name="Banfield J.F."/>
        </authorList>
    </citation>
    <scope>NUCLEOTIDE SEQUENCE [LARGE SCALE GENOMIC DNA]</scope>
    <source>
        <strain evidence="8">CG1_02_38_13</strain>
    </source>
</reference>
<keyword evidence="4" id="KW-0862">Zinc</keyword>
<sequence length="269" mass="30306">MNYWKNLIIGFLILSSFVFTVVYKPVYSQEPNLSAVEIAKQFLRDHAAEYSLRSDLSDLKFLETVSSLDADHVRFQQLYQSIPVYGNYVSVSVSEKVIRSPQVTNQYDSSITLQSIVPQTSADDASINAQTSVGVKGELRGSITTELVIYPQEILGKYMRYVLAWEVKIPAREPLGDWDVFMDATTGKTLEKFNRLVFSNQPSSNAPTSTKPEQISTSTPRSIIETPPLDRRPQDIFLVIKSVIWKIFEPVVNLIRGVKSTNTTVKTTL</sequence>
<feature type="domain" description="FTP" evidence="7">
    <location>
        <begin position="71"/>
        <end position="94"/>
    </location>
</feature>
<dbReference type="PANTHER" id="PTHR33794">
    <property type="entry name" value="BACILLOLYSIN"/>
    <property type="match status" value="1"/>
</dbReference>
<dbReference type="Gene3D" id="3.10.450.490">
    <property type="match status" value="1"/>
</dbReference>
<evidence type="ECO:0000256" key="2">
    <source>
        <dbReference type="ARBA" id="ARBA00022723"/>
    </source>
</evidence>
<evidence type="ECO:0000256" key="3">
    <source>
        <dbReference type="ARBA" id="ARBA00022801"/>
    </source>
</evidence>
<evidence type="ECO:0000256" key="6">
    <source>
        <dbReference type="SAM" id="MobiDB-lite"/>
    </source>
</evidence>
<dbReference type="PANTHER" id="PTHR33794:SF1">
    <property type="entry name" value="BACILLOLYSIN"/>
    <property type="match status" value="1"/>
</dbReference>
<proteinExistence type="predicted"/>
<organism evidence="8 9">
    <name type="scientific">Candidatus Kuenenbacteria bacterium CG1_02_38_13</name>
    <dbReference type="NCBI Taxonomy" id="1805235"/>
    <lineage>
        <taxon>Bacteria</taxon>
        <taxon>Candidatus Kueneniibacteriota</taxon>
    </lineage>
</organism>
<dbReference type="InterPro" id="IPR050728">
    <property type="entry name" value="Zinc_Metalloprotease_M4"/>
</dbReference>
<evidence type="ECO:0000256" key="4">
    <source>
        <dbReference type="ARBA" id="ARBA00022833"/>
    </source>
</evidence>
<dbReference type="GO" id="GO:0046872">
    <property type="term" value="F:metal ion binding"/>
    <property type="evidence" value="ECO:0007669"/>
    <property type="project" value="UniProtKB-KW"/>
</dbReference>
<evidence type="ECO:0000259" key="7">
    <source>
        <dbReference type="Pfam" id="PF07504"/>
    </source>
</evidence>